<keyword evidence="1" id="KW-1133">Transmembrane helix</keyword>
<feature type="transmembrane region" description="Helical" evidence="1">
    <location>
        <begin position="170"/>
        <end position="188"/>
    </location>
</feature>
<keyword evidence="1" id="KW-0812">Transmembrane</keyword>
<keyword evidence="6" id="KW-1185">Reference proteome</keyword>
<dbReference type="RefSeq" id="WP_020226259.1">
    <property type="nucleotide sequence ID" value="NZ_CABKSC010000006.1"/>
</dbReference>
<feature type="transmembrane region" description="Helical" evidence="1">
    <location>
        <begin position="194"/>
        <end position="214"/>
    </location>
</feature>
<organism evidence="3 5">
    <name type="scientific">Holdemania massiliensis</name>
    <dbReference type="NCBI Taxonomy" id="1468449"/>
    <lineage>
        <taxon>Bacteria</taxon>
        <taxon>Bacillati</taxon>
        <taxon>Bacillota</taxon>
        <taxon>Erysipelotrichia</taxon>
        <taxon>Erysipelotrichales</taxon>
        <taxon>Erysipelotrichaceae</taxon>
        <taxon>Holdemania</taxon>
    </lineage>
</organism>
<name>A0A6N7S9N2_9FIRM</name>
<feature type="transmembrane region" description="Helical" evidence="1">
    <location>
        <begin position="69"/>
        <end position="90"/>
    </location>
</feature>
<feature type="transmembrane region" description="Helical" evidence="1">
    <location>
        <begin position="102"/>
        <end position="119"/>
    </location>
</feature>
<gene>
    <name evidence="4" type="ORF">GKD88_17420</name>
    <name evidence="3" type="ORF">GKE08_11720</name>
</gene>
<dbReference type="EMBL" id="WKPI01000048">
    <property type="protein sequence ID" value="MSC34902.1"/>
    <property type="molecule type" value="Genomic_DNA"/>
</dbReference>
<dbReference type="Proteomes" id="UP000480929">
    <property type="component" value="Unassembled WGS sequence"/>
</dbReference>
<feature type="domain" description="Phosphatidic acid phosphatase type 2/haloperoxidase" evidence="2">
    <location>
        <begin position="136"/>
        <end position="217"/>
    </location>
</feature>
<feature type="transmembrane region" description="Helical" evidence="1">
    <location>
        <begin position="12"/>
        <end position="32"/>
    </location>
</feature>
<dbReference type="EMBL" id="WKPJ01000018">
    <property type="protein sequence ID" value="MSA89996.1"/>
    <property type="molecule type" value="Genomic_DNA"/>
</dbReference>
<evidence type="ECO:0000256" key="1">
    <source>
        <dbReference type="SAM" id="Phobius"/>
    </source>
</evidence>
<evidence type="ECO:0000313" key="5">
    <source>
        <dbReference type="Proteomes" id="UP000433575"/>
    </source>
</evidence>
<dbReference type="SUPFAM" id="SSF48317">
    <property type="entry name" value="Acid phosphatase/Vanadium-dependent haloperoxidase"/>
    <property type="match status" value="1"/>
</dbReference>
<dbReference type="OrthoDB" id="371155at2"/>
<dbReference type="Pfam" id="PF01569">
    <property type="entry name" value="PAP2"/>
    <property type="match status" value="1"/>
</dbReference>
<evidence type="ECO:0000313" key="4">
    <source>
        <dbReference type="EMBL" id="MSC34902.1"/>
    </source>
</evidence>
<sequence>MKEEKKKIQTYFSITLGLLVLSLVYTLSIMLIDVRPIGPQGSVVGFAGMNQYFHTLLSTNMGLYDLTDWLSIPVLLIVPGFAITGLVQLLKRKSLRRVDSSILILGGFYVLVFSVYLFFEFFVVNYRPVLIEGVLEASYPSSTTMLVMCIIPTAILQFQRLISHKNLRSIINAFCGIYAGLMVIGRILSGVHWITDILGGILLSTTLVMLYYSADQWINSKAHQNHKQ</sequence>
<accession>A0A6N7S9N2</accession>
<feature type="transmembrane region" description="Helical" evidence="1">
    <location>
        <begin position="139"/>
        <end position="158"/>
    </location>
</feature>
<dbReference type="Gene3D" id="1.20.144.10">
    <property type="entry name" value="Phosphatidic acid phosphatase type 2/haloperoxidase"/>
    <property type="match status" value="1"/>
</dbReference>
<comment type="caution">
    <text evidence="3">The sequence shown here is derived from an EMBL/GenBank/DDBJ whole genome shotgun (WGS) entry which is preliminary data.</text>
</comment>
<dbReference type="AlphaFoldDB" id="A0A6N7S9N2"/>
<keyword evidence="1" id="KW-0472">Membrane</keyword>
<protein>
    <submittedName>
        <fullName evidence="3">Phosphatase PAP2 family protein</fullName>
    </submittedName>
</protein>
<evidence type="ECO:0000313" key="6">
    <source>
        <dbReference type="Proteomes" id="UP000480929"/>
    </source>
</evidence>
<proteinExistence type="predicted"/>
<evidence type="ECO:0000259" key="2">
    <source>
        <dbReference type="Pfam" id="PF01569"/>
    </source>
</evidence>
<reference evidence="5 6" key="1">
    <citation type="journal article" date="2019" name="Nat. Med.">
        <title>A library of human gut bacterial isolates paired with longitudinal multiomics data enables mechanistic microbiome research.</title>
        <authorList>
            <person name="Poyet M."/>
            <person name="Groussin M."/>
            <person name="Gibbons S.M."/>
            <person name="Avila-Pacheco J."/>
            <person name="Jiang X."/>
            <person name="Kearney S.M."/>
            <person name="Perrotta A.R."/>
            <person name="Berdy B."/>
            <person name="Zhao S."/>
            <person name="Lieberman T.D."/>
            <person name="Swanson P.K."/>
            <person name="Smith M."/>
            <person name="Roesemann S."/>
            <person name="Alexander J.E."/>
            <person name="Rich S.A."/>
            <person name="Livny J."/>
            <person name="Vlamakis H."/>
            <person name="Clish C."/>
            <person name="Bullock K."/>
            <person name="Deik A."/>
            <person name="Scott J."/>
            <person name="Pierce K.A."/>
            <person name="Xavier R.J."/>
            <person name="Alm E.J."/>
        </authorList>
    </citation>
    <scope>NUCLEOTIDE SEQUENCE [LARGE SCALE GENOMIC DNA]</scope>
    <source>
        <strain evidence="3 5">BIOML-A4</strain>
        <strain evidence="4 6">BIOML-A5</strain>
    </source>
</reference>
<dbReference type="InterPro" id="IPR036938">
    <property type="entry name" value="PAP2/HPO_sf"/>
</dbReference>
<dbReference type="GeneID" id="42458031"/>
<dbReference type="Proteomes" id="UP000433575">
    <property type="component" value="Unassembled WGS sequence"/>
</dbReference>
<dbReference type="InterPro" id="IPR000326">
    <property type="entry name" value="PAP2/HPO"/>
</dbReference>
<evidence type="ECO:0000313" key="3">
    <source>
        <dbReference type="EMBL" id="MSA89996.1"/>
    </source>
</evidence>